<dbReference type="Proteomes" id="UP001230654">
    <property type="component" value="Unassembled WGS sequence"/>
</dbReference>
<protein>
    <submittedName>
        <fullName evidence="1">Uncharacterized protein</fullName>
    </submittedName>
</protein>
<evidence type="ECO:0000313" key="2">
    <source>
        <dbReference type="Proteomes" id="UP001230654"/>
    </source>
</evidence>
<evidence type="ECO:0000313" key="1">
    <source>
        <dbReference type="EMBL" id="MDQ0578243.1"/>
    </source>
</evidence>
<keyword evidence="2" id="KW-1185">Reference proteome</keyword>
<reference evidence="1 2" key="1">
    <citation type="submission" date="2023-07" db="EMBL/GenBank/DDBJ databases">
        <title>Comparative genomics of wheat-associated soil bacteria to identify genetic determinants of phenazine resistance.</title>
        <authorList>
            <person name="Mouncey N."/>
        </authorList>
    </citation>
    <scope>NUCLEOTIDE SEQUENCE [LARGE SCALE GENOMIC DNA]</scope>
    <source>
        <strain evidence="1 2">B2I6</strain>
    </source>
</reference>
<organism evidence="1 2">
    <name type="scientific">Streptomyces rishiriensis</name>
    <dbReference type="NCBI Taxonomy" id="68264"/>
    <lineage>
        <taxon>Bacteria</taxon>
        <taxon>Bacillati</taxon>
        <taxon>Actinomycetota</taxon>
        <taxon>Actinomycetes</taxon>
        <taxon>Kitasatosporales</taxon>
        <taxon>Streptomycetaceae</taxon>
        <taxon>Streptomyces</taxon>
    </lineage>
</organism>
<comment type="caution">
    <text evidence="1">The sequence shown here is derived from an EMBL/GenBank/DDBJ whole genome shotgun (WGS) entry which is preliminary data.</text>
</comment>
<dbReference type="RefSeq" id="WP_307160873.1">
    <property type="nucleotide sequence ID" value="NZ_JAUSWV010000001.1"/>
</dbReference>
<gene>
    <name evidence="1" type="ORF">QF030_000421</name>
</gene>
<proteinExistence type="predicted"/>
<sequence>MGNNSYGQRIFEASLEGLPYVLQGAGTITKNLKVYGTGVALGGMVGLKQVVDEAHRYLRIYWDPDHVHPKPNYYKAGGGMANIAGAAIYGASGVGILGPVAGGAGAIVQGLSYYATKLLPQDAGTHYPSLPVYQRQEEAPGTVHPQISLPSSGPAERYDQSVAEILIPVPERAELAGVAAMRITNYDSQDCRHASTSAIEASYANHPYAVAETHRSGR</sequence>
<accession>A0ABU0NHM1</accession>
<dbReference type="EMBL" id="JAUSWV010000001">
    <property type="protein sequence ID" value="MDQ0578243.1"/>
    <property type="molecule type" value="Genomic_DNA"/>
</dbReference>
<name>A0ABU0NHM1_STRRH</name>